<dbReference type="EMBL" id="JAODOP010000001">
    <property type="protein sequence ID" value="MEF3831766.1"/>
    <property type="molecule type" value="Genomic_DNA"/>
</dbReference>
<comment type="caution">
    <text evidence="1">The sequence shown here is derived from an EMBL/GenBank/DDBJ whole genome shotgun (WGS) entry which is preliminary data.</text>
</comment>
<proteinExistence type="predicted"/>
<reference evidence="1 2" key="1">
    <citation type="submission" date="2022-09" db="EMBL/GenBank/DDBJ databases">
        <title>Genome sequencing of Flavivirga sp. MEBiC05379.</title>
        <authorList>
            <person name="Oh H.-M."/>
            <person name="Kwon K.K."/>
            <person name="Park M.J."/>
            <person name="Yang S.-H."/>
        </authorList>
    </citation>
    <scope>NUCLEOTIDE SEQUENCE [LARGE SCALE GENOMIC DNA]</scope>
    <source>
        <strain evidence="1 2">MEBiC05379</strain>
    </source>
</reference>
<dbReference type="RefSeq" id="WP_303308766.1">
    <property type="nucleotide sequence ID" value="NZ_JAODOP010000001.1"/>
</dbReference>
<sequence length="601" mass="67617">MKTKTIIYSIGFLVFTSQLFAGVKYDEGRVQIDGIQLLQDSEDDNAYYYLTRFVKLSQKEDGTYEFLCIKYIGEGEQASGGIFHALVEFSLPQDIIDEIEAKLKTRIGENARIVGPVPMRQFTKEGQSDIGKFDVVSSILNNTEGEQAFTTNVLTSGFAPLLPNSKAAIAAKLTPSGTTLLWESLQGATSDVSVSVHGYYEAVVKGYNATISAEASTIYEHYSRISNVQSGYTKSEVRRVADQMIQDQIINVDVFDRSEGLGIDTKDMQGITDIVTEKLIELMFDTQTGWAKKPETEVAVEAGQIKGRQDRGWFASVFGGKDDTEYYTDNQYVRKKREDIKINKFYLNLSKSTTIKVPVHTSGNIGGIYNLMKDNDRYFRVVNLADSDFQKRTVHFQIDGGYTDAFNDILNSVSIAFRKTYNDGNDAATSDLLFTPNDIKEGKDFKQVAYPRLGITGSEWMDYEYKISWNVKGEPVPIEIPKAKDVWSVDNASLVALVPPFKKKVVDIDADRPAFKDSGVRTATVRFFVILNGKATSQRTIILRESDAENTLKIALYHDPEEPLAYQVTWYGKHGKYAEEIKQLKEDYLFLMTPTEDDFEN</sequence>
<evidence type="ECO:0008006" key="3">
    <source>
        <dbReference type="Google" id="ProtNLM"/>
    </source>
</evidence>
<accession>A0ABU7XMY4</accession>
<evidence type="ECO:0000313" key="2">
    <source>
        <dbReference type="Proteomes" id="UP001337305"/>
    </source>
</evidence>
<gene>
    <name evidence="1" type="ORF">N1F79_01370</name>
</gene>
<dbReference type="Proteomes" id="UP001337305">
    <property type="component" value="Unassembled WGS sequence"/>
</dbReference>
<organism evidence="1 2">
    <name type="scientific">Flavivirga spongiicola</name>
    <dbReference type="NCBI Taxonomy" id="421621"/>
    <lineage>
        <taxon>Bacteria</taxon>
        <taxon>Pseudomonadati</taxon>
        <taxon>Bacteroidota</taxon>
        <taxon>Flavobacteriia</taxon>
        <taxon>Flavobacteriales</taxon>
        <taxon>Flavobacteriaceae</taxon>
        <taxon>Flavivirga</taxon>
    </lineage>
</organism>
<keyword evidence="2" id="KW-1185">Reference proteome</keyword>
<protein>
    <recommendedName>
        <fullName evidence="3">DUF3857 domain-containing protein</fullName>
    </recommendedName>
</protein>
<name>A0ABU7XMY4_9FLAO</name>
<evidence type="ECO:0000313" key="1">
    <source>
        <dbReference type="EMBL" id="MEF3831766.1"/>
    </source>
</evidence>